<reference evidence="3" key="3">
    <citation type="submission" date="2024-09" db="EMBL/GenBank/DDBJ databases">
        <authorList>
            <person name="Sun Q."/>
            <person name="Mori K."/>
        </authorList>
    </citation>
    <scope>NUCLEOTIDE SEQUENCE</scope>
    <source>
        <strain evidence="3">CCM 7427</strain>
    </source>
</reference>
<comment type="caution">
    <text evidence="3">The sequence shown here is derived from an EMBL/GenBank/DDBJ whole genome shotgun (WGS) entry which is preliminary data.</text>
</comment>
<evidence type="ECO:0000313" key="5">
    <source>
        <dbReference type="Proteomes" id="UP001597521"/>
    </source>
</evidence>
<keyword evidence="5" id="KW-1185">Reference proteome</keyword>
<dbReference type="Pfam" id="PF11306">
    <property type="entry name" value="DUF3108"/>
    <property type="match status" value="1"/>
</dbReference>
<reference evidence="5" key="2">
    <citation type="journal article" date="2019" name="Int. J. Syst. Evol. Microbiol.">
        <title>The Global Catalogue of Microorganisms (GCM) 10K type strain sequencing project: providing services to taxonomists for standard genome sequencing and annotation.</title>
        <authorList>
            <consortium name="The Broad Institute Genomics Platform"/>
            <consortium name="The Broad Institute Genome Sequencing Center for Infectious Disease"/>
            <person name="Wu L."/>
            <person name="Ma J."/>
        </authorList>
    </citation>
    <scope>NUCLEOTIDE SEQUENCE [LARGE SCALE GENOMIC DNA]</scope>
    <source>
        <strain evidence="5">CCM 7427</strain>
    </source>
</reference>
<reference evidence="3" key="1">
    <citation type="journal article" date="2014" name="Int. J. Syst. Evol. Microbiol.">
        <title>Complete genome of a new Firmicutes species belonging to the dominant human colonic microbiota ('Ruminococcus bicirculans') reveals two chromosomes and a selective capacity to utilize plant glucans.</title>
        <authorList>
            <consortium name="NISC Comparative Sequencing Program"/>
            <person name="Wegmann U."/>
            <person name="Louis P."/>
            <person name="Goesmann A."/>
            <person name="Henrissat B."/>
            <person name="Duncan S.H."/>
            <person name="Flint H.J."/>
        </authorList>
    </citation>
    <scope>NUCLEOTIDE SEQUENCE</scope>
    <source>
        <strain evidence="3">CCM 7427</strain>
    </source>
</reference>
<protein>
    <submittedName>
        <fullName evidence="3">DUF3108 domain-containing protein</fullName>
    </submittedName>
</protein>
<dbReference type="Proteomes" id="UP001597521">
    <property type="component" value="Unassembled WGS sequence"/>
</dbReference>
<gene>
    <name evidence="2" type="ORF">ACFSX5_07015</name>
    <name evidence="3" type="ORF">ACFSX5_19315</name>
    <name evidence="4" type="ORF">ACFSX5_19340</name>
</gene>
<evidence type="ECO:0000256" key="1">
    <source>
        <dbReference type="SAM" id="SignalP"/>
    </source>
</evidence>
<sequence>MIRSVLTCLLALPLLAATPAAAQVEASASYVVTISGVNIAQMDIDLSDTGNRYSLDLSARVAGFGAIVASGTASAQAAGALAGSGLVSDSFYLETRANGEHFTVDVDFANRAVTAFKVNPPVLDSWDRIPLERRHLTGVGDFLSAFVLRGRALDADLCNRRAEIFTGVERFTIRMAYAGEDTATSPRTGYQGPVVLCSIDYDPISGHYSESEITNYLADSQRMLVWFAPLGTTGYFIPYRAIVGTGSGDLSMVLTKLTY</sequence>
<dbReference type="EMBL" id="JBHUNP010000003">
    <property type="protein sequence ID" value="MFD2649934.1"/>
    <property type="molecule type" value="Genomic_DNA"/>
</dbReference>
<dbReference type="EMBL" id="JBHUNP010000001">
    <property type="protein sequence ID" value="MFD2647537.1"/>
    <property type="molecule type" value="Genomic_DNA"/>
</dbReference>
<feature type="signal peptide" evidence="1">
    <location>
        <begin position="1"/>
        <end position="22"/>
    </location>
</feature>
<dbReference type="RefSeq" id="WP_386832560.1">
    <property type="nucleotide sequence ID" value="NZ_JBHUNP010000001.1"/>
</dbReference>
<organism evidence="3 5">
    <name type="scientific">Devosia albogilva</name>
    <dbReference type="NCBI Taxonomy" id="429726"/>
    <lineage>
        <taxon>Bacteria</taxon>
        <taxon>Pseudomonadati</taxon>
        <taxon>Pseudomonadota</taxon>
        <taxon>Alphaproteobacteria</taxon>
        <taxon>Hyphomicrobiales</taxon>
        <taxon>Devosiaceae</taxon>
        <taxon>Devosia</taxon>
    </lineage>
</organism>
<feature type="chain" id="PRO_5045033457" evidence="1">
    <location>
        <begin position="23"/>
        <end position="259"/>
    </location>
</feature>
<evidence type="ECO:0000313" key="2">
    <source>
        <dbReference type="EMBL" id="MFD2647537.1"/>
    </source>
</evidence>
<evidence type="ECO:0000313" key="4">
    <source>
        <dbReference type="EMBL" id="MFD2649939.1"/>
    </source>
</evidence>
<dbReference type="EMBL" id="JBHUNP010000003">
    <property type="protein sequence ID" value="MFD2649939.1"/>
    <property type="molecule type" value="Genomic_DNA"/>
</dbReference>
<keyword evidence="1" id="KW-0732">Signal</keyword>
<evidence type="ECO:0000313" key="3">
    <source>
        <dbReference type="EMBL" id="MFD2649934.1"/>
    </source>
</evidence>
<name>A0ABW5QQD7_9HYPH</name>
<accession>A0ABW5QQD7</accession>
<dbReference type="InterPro" id="IPR021457">
    <property type="entry name" value="DUF3108"/>
</dbReference>
<proteinExistence type="predicted"/>